<protein>
    <submittedName>
        <fullName evidence="2">Uncharacterized protein</fullName>
    </submittedName>
</protein>
<keyword evidence="3" id="KW-1185">Reference proteome</keyword>
<reference evidence="2 3" key="1">
    <citation type="journal article" date="2018" name="New Phytol.">
        <title>Comparative genomics and transcriptomics depict ericoid mycorrhizal fungi as versatile saprotrophs and plant mutualists.</title>
        <authorList>
            <person name="Martino E."/>
            <person name="Morin E."/>
            <person name="Grelet G.A."/>
            <person name="Kuo A."/>
            <person name="Kohler A."/>
            <person name="Daghino S."/>
            <person name="Barry K.W."/>
            <person name="Cichocki N."/>
            <person name="Clum A."/>
            <person name="Dockter R.B."/>
            <person name="Hainaut M."/>
            <person name="Kuo R.C."/>
            <person name="LaButti K."/>
            <person name="Lindahl B.D."/>
            <person name="Lindquist E.A."/>
            <person name="Lipzen A."/>
            <person name="Khouja H.R."/>
            <person name="Magnuson J."/>
            <person name="Murat C."/>
            <person name="Ohm R.A."/>
            <person name="Singer S.W."/>
            <person name="Spatafora J.W."/>
            <person name="Wang M."/>
            <person name="Veneault-Fourrey C."/>
            <person name="Henrissat B."/>
            <person name="Grigoriev I.V."/>
            <person name="Martin F.M."/>
            <person name="Perotto S."/>
        </authorList>
    </citation>
    <scope>NUCLEOTIDE SEQUENCE [LARGE SCALE GENOMIC DNA]</scope>
    <source>
        <strain evidence="2 3">ATCC 22711</strain>
    </source>
</reference>
<feature type="region of interest" description="Disordered" evidence="1">
    <location>
        <begin position="1"/>
        <end position="40"/>
    </location>
</feature>
<name>A0A2T3AS65_AMORE</name>
<dbReference type="GeneID" id="36571946"/>
<proteinExistence type="predicted"/>
<dbReference type="Proteomes" id="UP000241818">
    <property type="component" value="Unassembled WGS sequence"/>
</dbReference>
<feature type="region of interest" description="Disordered" evidence="1">
    <location>
        <begin position="56"/>
        <end position="94"/>
    </location>
</feature>
<evidence type="ECO:0000256" key="1">
    <source>
        <dbReference type="SAM" id="MobiDB-lite"/>
    </source>
</evidence>
<organism evidence="2 3">
    <name type="scientific">Amorphotheca resinae ATCC 22711</name>
    <dbReference type="NCBI Taxonomy" id="857342"/>
    <lineage>
        <taxon>Eukaryota</taxon>
        <taxon>Fungi</taxon>
        <taxon>Dikarya</taxon>
        <taxon>Ascomycota</taxon>
        <taxon>Pezizomycotina</taxon>
        <taxon>Leotiomycetes</taxon>
        <taxon>Helotiales</taxon>
        <taxon>Amorphothecaceae</taxon>
        <taxon>Amorphotheca</taxon>
    </lineage>
</organism>
<feature type="compositionally biased region" description="Gly residues" evidence="1">
    <location>
        <begin position="1"/>
        <end position="18"/>
    </location>
</feature>
<dbReference type="AlphaFoldDB" id="A0A2T3AS65"/>
<evidence type="ECO:0000313" key="2">
    <source>
        <dbReference type="EMBL" id="PSS09194.1"/>
    </source>
</evidence>
<dbReference type="RefSeq" id="XP_024717492.1">
    <property type="nucleotide sequence ID" value="XM_024863865.1"/>
</dbReference>
<dbReference type="InParanoid" id="A0A2T3AS65"/>
<feature type="compositionally biased region" description="Basic and acidic residues" evidence="1">
    <location>
        <begin position="57"/>
        <end position="70"/>
    </location>
</feature>
<evidence type="ECO:0000313" key="3">
    <source>
        <dbReference type="Proteomes" id="UP000241818"/>
    </source>
</evidence>
<feature type="compositionally biased region" description="Polar residues" evidence="1">
    <location>
        <begin position="27"/>
        <end position="39"/>
    </location>
</feature>
<feature type="compositionally biased region" description="Gly residues" evidence="1">
    <location>
        <begin position="79"/>
        <end position="94"/>
    </location>
</feature>
<gene>
    <name evidence="2" type="ORF">M430DRAFT_183983</name>
</gene>
<sequence>MAAGGTGGTEGRGGGEGGGGEDEPRSGQWTVDRVQSTEEYTGDTWARYLGGGGELHAAAKKDGGKLQERKRSPKASCGWGVGGEGPGQVGNGQLGSGQWALCPLSVAKGYEDKAQGSRLKAQGSRLKTQLKTLARLKTQDPRTKSISVRSMYLVCTVQDYFAFLSR</sequence>
<dbReference type="EMBL" id="KZ679017">
    <property type="protein sequence ID" value="PSS09194.1"/>
    <property type="molecule type" value="Genomic_DNA"/>
</dbReference>
<accession>A0A2T3AS65</accession>